<dbReference type="GO" id="GO:0016706">
    <property type="term" value="F:2-oxoglutarate-dependent dioxygenase activity"/>
    <property type="evidence" value="ECO:0007669"/>
    <property type="project" value="InterPro"/>
</dbReference>
<evidence type="ECO:0000259" key="1">
    <source>
        <dbReference type="Pfam" id="PF09004"/>
    </source>
</evidence>
<dbReference type="GO" id="GO:0003964">
    <property type="term" value="F:RNA-directed DNA polymerase activity"/>
    <property type="evidence" value="ECO:0007669"/>
    <property type="project" value="UniProtKB-KW"/>
</dbReference>
<dbReference type="InterPro" id="IPR015095">
    <property type="entry name" value="AlkB_hom8_N"/>
</dbReference>
<keyword evidence="2" id="KW-0695">RNA-directed DNA polymerase</keyword>
<evidence type="ECO:0000313" key="2">
    <source>
        <dbReference type="EMBL" id="CAB4007924.1"/>
    </source>
</evidence>
<dbReference type="AlphaFoldDB" id="A0A7D9EFE0"/>
<accession>A0A7D9EFE0</accession>
<reference evidence="2" key="1">
    <citation type="submission" date="2020-04" db="EMBL/GenBank/DDBJ databases">
        <authorList>
            <person name="Alioto T."/>
            <person name="Alioto T."/>
            <person name="Gomez Garrido J."/>
        </authorList>
    </citation>
    <scope>NUCLEOTIDE SEQUENCE</scope>
    <source>
        <strain evidence="2">A484AB</strain>
    </source>
</reference>
<dbReference type="OrthoDB" id="5987345at2759"/>
<keyword evidence="2" id="KW-0548">Nucleotidyltransferase</keyword>
<comment type="caution">
    <text evidence="2">The sequence shown here is derived from an EMBL/GenBank/DDBJ whole genome shotgun (WGS) entry which is preliminary data.</text>
</comment>
<organism evidence="2 3">
    <name type="scientific">Paramuricea clavata</name>
    <name type="common">Red gorgonian</name>
    <name type="synonym">Violescent sea-whip</name>
    <dbReference type="NCBI Taxonomy" id="317549"/>
    <lineage>
        <taxon>Eukaryota</taxon>
        <taxon>Metazoa</taxon>
        <taxon>Cnidaria</taxon>
        <taxon>Anthozoa</taxon>
        <taxon>Octocorallia</taxon>
        <taxon>Malacalcyonacea</taxon>
        <taxon>Plexauridae</taxon>
        <taxon>Paramuricea</taxon>
    </lineage>
</organism>
<dbReference type="PANTHER" id="PTHR33332">
    <property type="entry name" value="REVERSE TRANSCRIPTASE DOMAIN-CONTAINING PROTEIN"/>
    <property type="match status" value="1"/>
</dbReference>
<gene>
    <name evidence="2" type="ORF">PACLA_8A002001</name>
</gene>
<sequence>PFRGRRVACWVVDVLMNRFQRVKLSNVYSDWERVPSGVPQGTKLGPWIFLLMINDLRLDGTNTWKYVDDTSTSEIIQKGTDSNIQLSSSELQEWSLQNRFQLNSSKCKELRIDFKREKQQFNPVMVNDQPVEVVKHAKLLGLTISSSLKWNMHIEDTIKKANKRLYCLVQLKRAKVPEKEIVQFYCTCIRPVLEYAAPVFHHSLPQYLADDLERVQQRSLGIIFKCEKYNKCLEYSGLETLVNRRQMLCLKLFDSITSNSDHKLYKLLPPKKKQTYNLRHKRSFSSLLARTKRFKNTFIPHMLNS</sequence>
<feature type="non-terminal residue" evidence="2">
    <location>
        <position position="305"/>
    </location>
</feature>
<dbReference type="Proteomes" id="UP001152795">
    <property type="component" value="Unassembled WGS sequence"/>
</dbReference>
<name>A0A7D9EFE0_PARCT</name>
<keyword evidence="3" id="KW-1185">Reference proteome</keyword>
<proteinExistence type="predicted"/>
<keyword evidence="2" id="KW-0808">Transferase</keyword>
<feature type="non-terminal residue" evidence="2">
    <location>
        <position position="1"/>
    </location>
</feature>
<protein>
    <submittedName>
        <fullName evidence="2">RNA-directed DNA polymerase from mobile element jockey</fullName>
    </submittedName>
</protein>
<evidence type="ECO:0000313" key="3">
    <source>
        <dbReference type="Proteomes" id="UP001152795"/>
    </source>
</evidence>
<dbReference type="Pfam" id="PF09004">
    <property type="entry name" value="ALKBH8_N"/>
    <property type="match status" value="1"/>
</dbReference>
<feature type="domain" description="Alkylated DNA repair protein AlkB homologue 8 N-terminal" evidence="1">
    <location>
        <begin position="150"/>
        <end position="189"/>
    </location>
</feature>
<dbReference type="GO" id="GO:0008168">
    <property type="term" value="F:methyltransferase activity"/>
    <property type="evidence" value="ECO:0007669"/>
    <property type="project" value="InterPro"/>
</dbReference>
<dbReference type="EMBL" id="CACRXK020005959">
    <property type="protein sequence ID" value="CAB4007924.1"/>
    <property type="molecule type" value="Genomic_DNA"/>
</dbReference>